<evidence type="ECO:0008006" key="8">
    <source>
        <dbReference type="Google" id="ProtNLM"/>
    </source>
</evidence>
<feature type="binding site" evidence="2">
    <location>
        <position position="62"/>
    </location>
    <ligand>
        <name>Fe cation</name>
        <dbReference type="ChEBI" id="CHEBI:24875"/>
    </ligand>
</feature>
<evidence type="ECO:0000313" key="7">
    <source>
        <dbReference type="Proteomes" id="UP000199520"/>
    </source>
</evidence>
<feature type="domain" description="Pirin C-terminal" evidence="5">
    <location>
        <begin position="176"/>
        <end position="276"/>
    </location>
</feature>
<gene>
    <name evidence="6" type="ORF">SAMN04490355_107411</name>
</gene>
<sequence length="279" mass="31105">MSTTRAIRKIVTGTTQFDGAGVKLVRVFGHGDTKDFDPFLMLDAFDSENSADYTKGFPWHPHRGIETVTYLIAGDIEHSDSLGNKGRILDGCCQWMTAGSGILHQEMPQPSDRMLGVQLWLNLPRKDKMTHPQYRDITDSMIPKIRQDGSTVGVIAGKYKNTQGAMQGDYIKATALDVQLEPKSQWSIPTDTEATLFIYIVEGAGYVDRQTMIESHKAVLFDQGDTFAIQAADQGIRFLLFSGSPLREPIAWGGPIVMNTREELQQAFREIDNGTFIKK</sequence>
<dbReference type="Pfam" id="PF05726">
    <property type="entry name" value="Pirin_C"/>
    <property type="match status" value="1"/>
</dbReference>
<reference evidence="7" key="1">
    <citation type="submission" date="2016-10" db="EMBL/GenBank/DDBJ databases">
        <authorList>
            <person name="Varghese N."/>
            <person name="Submissions S."/>
        </authorList>
    </citation>
    <scope>NUCLEOTIDE SEQUENCE [LARGE SCALE GENOMIC DNA]</scope>
    <source>
        <strain evidence="7">DSM 13327</strain>
    </source>
</reference>
<dbReference type="PIRSF" id="PIRSF006232">
    <property type="entry name" value="Pirin"/>
    <property type="match status" value="1"/>
</dbReference>
<protein>
    <recommendedName>
        <fullName evidence="8">Pirin N-terminal domain-containing protein</fullName>
    </recommendedName>
</protein>
<dbReference type="EMBL" id="FOTS01000074">
    <property type="protein sequence ID" value="SFM31846.1"/>
    <property type="molecule type" value="Genomic_DNA"/>
</dbReference>
<dbReference type="Pfam" id="PF02678">
    <property type="entry name" value="Pirin"/>
    <property type="match status" value="1"/>
</dbReference>
<evidence type="ECO:0000259" key="5">
    <source>
        <dbReference type="Pfam" id="PF05726"/>
    </source>
</evidence>
<keyword evidence="7" id="KW-1185">Reference proteome</keyword>
<keyword evidence="2" id="KW-0408">Iron</keyword>
<feature type="binding site" evidence="2">
    <location>
        <position position="104"/>
    </location>
    <ligand>
        <name>Fe cation</name>
        <dbReference type="ChEBI" id="CHEBI:24875"/>
    </ligand>
</feature>
<keyword evidence="2" id="KW-0479">Metal-binding</keyword>
<dbReference type="RefSeq" id="WP_090943987.1">
    <property type="nucleotide sequence ID" value="NZ_FOTS01000074.1"/>
</dbReference>
<accession>A0A1I4PW78</accession>
<dbReference type="CDD" id="cd02247">
    <property type="entry name" value="cupin_pirin_C"/>
    <property type="match status" value="1"/>
</dbReference>
<dbReference type="SUPFAM" id="SSF51182">
    <property type="entry name" value="RmlC-like cupins"/>
    <property type="match status" value="1"/>
</dbReference>
<dbReference type="OrthoDB" id="321327at2"/>
<evidence type="ECO:0000256" key="3">
    <source>
        <dbReference type="RuleBase" id="RU003457"/>
    </source>
</evidence>
<dbReference type="PANTHER" id="PTHR13903:SF8">
    <property type="entry name" value="PIRIN"/>
    <property type="match status" value="1"/>
</dbReference>
<comment type="cofactor">
    <cofactor evidence="2">
        <name>Fe cation</name>
        <dbReference type="ChEBI" id="CHEBI:24875"/>
    </cofactor>
    <text evidence="2">Binds 1 Fe cation per subunit.</text>
</comment>
<evidence type="ECO:0000256" key="1">
    <source>
        <dbReference type="ARBA" id="ARBA00008416"/>
    </source>
</evidence>
<feature type="domain" description="Pirin N-terminal" evidence="4">
    <location>
        <begin position="23"/>
        <end position="121"/>
    </location>
</feature>
<dbReference type="GO" id="GO:0046872">
    <property type="term" value="F:metal ion binding"/>
    <property type="evidence" value="ECO:0007669"/>
    <property type="project" value="UniProtKB-KW"/>
</dbReference>
<dbReference type="PANTHER" id="PTHR13903">
    <property type="entry name" value="PIRIN-RELATED"/>
    <property type="match status" value="1"/>
</dbReference>
<dbReference type="STRING" id="1123291.SAMN04490355_107411"/>
<dbReference type="InterPro" id="IPR014710">
    <property type="entry name" value="RmlC-like_jellyroll"/>
</dbReference>
<evidence type="ECO:0000259" key="4">
    <source>
        <dbReference type="Pfam" id="PF02678"/>
    </source>
</evidence>
<dbReference type="InterPro" id="IPR008778">
    <property type="entry name" value="Pirin_C_dom"/>
</dbReference>
<dbReference type="Proteomes" id="UP000199520">
    <property type="component" value="Unassembled WGS sequence"/>
</dbReference>
<dbReference type="Gene3D" id="2.60.120.10">
    <property type="entry name" value="Jelly Rolls"/>
    <property type="match status" value="2"/>
</dbReference>
<comment type="similarity">
    <text evidence="1 3">Belongs to the pirin family.</text>
</comment>
<evidence type="ECO:0000313" key="6">
    <source>
        <dbReference type="EMBL" id="SFM31846.1"/>
    </source>
</evidence>
<organism evidence="6 7">
    <name type="scientific">Pelosinus propionicus DSM 13327</name>
    <dbReference type="NCBI Taxonomy" id="1123291"/>
    <lineage>
        <taxon>Bacteria</taxon>
        <taxon>Bacillati</taxon>
        <taxon>Bacillota</taxon>
        <taxon>Negativicutes</taxon>
        <taxon>Selenomonadales</taxon>
        <taxon>Sporomusaceae</taxon>
        <taxon>Pelosinus</taxon>
    </lineage>
</organism>
<evidence type="ECO:0000256" key="2">
    <source>
        <dbReference type="PIRSR" id="PIRSR006232-1"/>
    </source>
</evidence>
<feature type="binding site" evidence="2">
    <location>
        <position position="60"/>
    </location>
    <ligand>
        <name>Fe cation</name>
        <dbReference type="ChEBI" id="CHEBI:24875"/>
    </ligand>
</feature>
<dbReference type="InterPro" id="IPR012093">
    <property type="entry name" value="Pirin"/>
</dbReference>
<dbReference type="CDD" id="cd02909">
    <property type="entry name" value="cupin_pirin_N"/>
    <property type="match status" value="1"/>
</dbReference>
<proteinExistence type="inferred from homology"/>
<dbReference type="InterPro" id="IPR003829">
    <property type="entry name" value="Pirin_N_dom"/>
</dbReference>
<name>A0A1I4PW78_9FIRM</name>
<dbReference type="AlphaFoldDB" id="A0A1I4PW78"/>
<feature type="binding site" evidence="2">
    <location>
        <position position="106"/>
    </location>
    <ligand>
        <name>Fe cation</name>
        <dbReference type="ChEBI" id="CHEBI:24875"/>
    </ligand>
</feature>
<dbReference type="InterPro" id="IPR011051">
    <property type="entry name" value="RmlC_Cupin_sf"/>
</dbReference>